<dbReference type="GeneID" id="303293661"/>
<dbReference type="Pfam" id="PF11281">
    <property type="entry name" value="DUF3083"/>
    <property type="match status" value="1"/>
</dbReference>
<keyword evidence="2" id="KW-1185">Reference proteome</keyword>
<sequence length="356" mass="42005">MASSNQHRVYIASNARANHYLLVEFKPSDEFYLQFNDYINCYNRIARELFSFCDEYELHNVQILANDKLPVVRYHDEPYCLQTPKQMLFFYNPKYHESHTLYADSNNRCDKIRFLFLATGDDLRSNAAHFHSRVQKAISSLQEHLLSGEAQLKIRDHQHLTYDLFAKAKGNKESYGYKLRSIYPRYQSRHCQLPEQYNDMTYVTFSIPVTREIKTQFQAMLNDKHYDKFYCYLFDAFQRACINRDITRGAMIADGSRPIVRNSMIDKVASNSELHKLTFNCDDQAVQMEYAWQGDKLVDMVHFVIAAGKIDEHDMGFGKFMNNVHSAINEVTDELAFNPTRQELLVRFFQHINYQY</sequence>
<proteinExistence type="predicted"/>
<dbReference type="InterPro" id="IPR021433">
    <property type="entry name" value="DUF3083"/>
</dbReference>
<reference evidence="1 2" key="1">
    <citation type="submission" date="2020-07" db="EMBL/GenBank/DDBJ databases">
        <title>Halophilic bacteria isolated from french cheeses.</title>
        <authorList>
            <person name="Kothe C.I."/>
            <person name="Farah-Kraiem B."/>
            <person name="Renault P."/>
            <person name="Dridi B."/>
        </authorList>
    </citation>
    <scope>NUCLEOTIDE SEQUENCE [LARGE SCALE GENOMIC DNA]</scope>
    <source>
        <strain evidence="1 2">FME14</strain>
    </source>
</reference>
<gene>
    <name evidence="1" type="ORF">EI167_05355</name>
</gene>
<comment type="caution">
    <text evidence="1">The sequence shown here is derived from an EMBL/GenBank/DDBJ whole genome shotgun (WGS) entry which is preliminary data.</text>
</comment>
<dbReference type="Proteomes" id="UP000707245">
    <property type="component" value="Unassembled WGS sequence"/>
</dbReference>
<evidence type="ECO:0000313" key="2">
    <source>
        <dbReference type="Proteomes" id="UP000707245"/>
    </source>
</evidence>
<name>A0ABR9FJ88_9GAMM</name>
<protein>
    <submittedName>
        <fullName evidence="1">DUF3083 family protein</fullName>
    </submittedName>
</protein>
<evidence type="ECO:0000313" key="1">
    <source>
        <dbReference type="EMBL" id="MBE0456889.1"/>
    </source>
</evidence>
<organism evidence="1 2">
    <name type="scientific">Pseudoalteromonas prydzensis</name>
    <dbReference type="NCBI Taxonomy" id="182141"/>
    <lineage>
        <taxon>Bacteria</taxon>
        <taxon>Pseudomonadati</taxon>
        <taxon>Pseudomonadota</taxon>
        <taxon>Gammaproteobacteria</taxon>
        <taxon>Alteromonadales</taxon>
        <taxon>Pseudoalteromonadaceae</taxon>
        <taxon>Pseudoalteromonas</taxon>
    </lineage>
</organism>
<dbReference type="RefSeq" id="WP_064666158.1">
    <property type="nucleotide sequence ID" value="NZ_BDDT01000003.1"/>
</dbReference>
<dbReference type="EMBL" id="RRZA01000011">
    <property type="protein sequence ID" value="MBE0456889.1"/>
    <property type="molecule type" value="Genomic_DNA"/>
</dbReference>
<accession>A0ABR9FJ88</accession>